<feature type="signal peptide" evidence="2">
    <location>
        <begin position="1"/>
        <end position="19"/>
    </location>
</feature>
<keyword evidence="2" id="KW-0732">Signal</keyword>
<dbReference type="PANTHER" id="PTHR11102:SF160">
    <property type="entry name" value="ERAD-ASSOCIATED E3 UBIQUITIN-PROTEIN LIGASE COMPONENT HRD3"/>
    <property type="match status" value="1"/>
</dbReference>
<protein>
    <submittedName>
        <fullName evidence="3">Sel1 domain protein repeat-containing protein</fullName>
    </submittedName>
</protein>
<name>A0A161JLF1_9HYPH</name>
<organism evidence="3 4">
    <name type="scientific">Methylorubrum populi</name>
    <dbReference type="NCBI Taxonomy" id="223967"/>
    <lineage>
        <taxon>Bacteria</taxon>
        <taxon>Pseudomonadati</taxon>
        <taxon>Pseudomonadota</taxon>
        <taxon>Alphaproteobacteria</taxon>
        <taxon>Hyphomicrobiales</taxon>
        <taxon>Methylobacteriaceae</taxon>
        <taxon>Methylorubrum</taxon>
    </lineage>
</organism>
<dbReference type="EMBL" id="AP014809">
    <property type="protein sequence ID" value="BAU89046.1"/>
    <property type="molecule type" value="Genomic_DNA"/>
</dbReference>
<dbReference type="AlphaFoldDB" id="A0A161JLF1"/>
<feature type="region of interest" description="Disordered" evidence="1">
    <location>
        <begin position="685"/>
        <end position="708"/>
    </location>
</feature>
<evidence type="ECO:0000313" key="3">
    <source>
        <dbReference type="EMBL" id="BAU89046.1"/>
    </source>
</evidence>
<feature type="chain" id="PRO_5007824336" evidence="2">
    <location>
        <begin position="20"/>
        <end position="708"/>
    </location>
</feature>
<dbReference type="Pfam" id="PF08238">
    <property type="entry name" value="Sel1"/>
    <property type="match status" value="12"/>
</dbReference>
<dbReference type="OrthoDB" id="9797030at2"/>
<dbReference type="Proteomes" id="UP000218288">
    <property type="component" value="Chromosome"/>
</dbReference>
<dbReference type="RefSeq" id="WP_096483486.1">
    <property type="nucleotide sequence ID" value="NZ_AP014809.1"/>
</dbReference>
<gene>
    <name evidence="3" type="ORF">MPPM_0441</name>
</gene>
<dbReference type="Gene3D" id="1.25.40.10">
    <property type="entry name" value="Tetratricopeptide repeat domain"/>
    <property type="match status" value="5"/>
</dbReference>
<reference evidence="3 4" key="1">
    <citation type="journal article" date="2016" name="Genome Announc.">
        <title>Complete Genome Sequence of Methylobacterium populi P-1M, Isolated from Pink-Pigmented Household Biofilm.</title>
        <authorList>
            <person name="Morohoshi T."/>
            <person name="Ikeda T."/>
        </authorList>
    </citation>
    <scope>NUCLEOTIDE SEQUENCE [LARGE SCALE GENOMIC DNA]</scope>
    <source>
        <strain evidence="3 4">P-1M</strain>
    </source>
</reference>
<evidence type="ECO:0000256" key="1">
    <source>
        <dbReference type="SAM" id="MobiDB-lite"/>
    </source>
</evidence>
<evidence type="ECO:0000313" key="4">
    <source>
        <dbReference type="Proteomes" id="UP000218288"/>
    </source>
</evidence>
<dbReference type="InterPro" id="IPR011990">
    <property type="entry name" value="TPR-like_helical_dom_sf"/>
</dbReference>
<dbReference type="SMART" id="SM00671">
    <property type="entry name" value="SEL1"/>
    <property type="match status" value="12"/>
</dbReference>
<dbReference type="InterPro" id="IPR006597">
    <property type="entry name" value="Sel1-like"/>
</dbReference>
<dbReference type="PANTHER" id="PTHR11102">
    <property type="entry name" value="SEL-1-LIKE PROTEIN"/>
    <property type="match status" value="1"/>
</dbReference>
<dbReference type="InterPro" id="IPR050767">
    <property type="entry name" value="Sel1_AlgK"/>
</dbReference>
<sequence length="708" mass="75705">MRRVFLFLVWLAVVGPAVADPRDDLVAAFGRGDRETALRTARPLAERDDVLAQYLLGKLLREDAGTRQEAAVWLRKAAEKGHVAAQGELGYLLAFDLRKLAEGRTWIERAVQANNPPSFRDLGWIQENEGRGEAGLKDAAESYRRGAELNDRNAKLLYANALLHGRGVGRDPAAAAALYCTVGTVPGDLQCAKLLLKGSVPGRGPAEGIALLRRLSERGSADARVVLAEYLLDAPPGTRDIEEAVRLLHLAADQGHADALFDLGWLASRGIGGPKDLRAAFDWYGKAAAAGQIYAYGRMGMLAAAGLDGKPDPAEALRLFRLGAEHDDPAAQERLAIRLWDDAPPTRDRAAAAALFCRLDSAVAAYGCARAITEGEAVEKDRTVAVRLFRKAAAAGHVAAQAELGHRLLSGIDVDKDVAEGVRLTKLAAERGSAIAYFNMGAIRSSGLDGPPDFSEALRWYGQAAAAGIVEAHARVGRLQKYGPAELRNLPAAYAAFKTGADLGSADALVQQGVSLRDGTGVARDEAAAAELLCRNTTAFGRQNCARLAIAGKARGRDKAAGFAMLDALVKEGDAGAMTAMAYYTLNGIGTRKDVPEAKRYVELAVAQGDAAAMFTKGAMIERGLGYKRDFAEAVRWYERAAEQDRPEALLTLGRIYEKGRFGKADANLALGFYRRAAEKGNAEAEAAARRLSRRPGESTVLDFRPPP</sequence>
<proteinExistence type="predicted"/>
<dbReference type="SUPFAM" id="SSF81901">
    <property type="entry name" value="HCP-like"/>
    <property type="match status" value="4"/>
</dbReference>
<accession>A0A161JLF1</accession>
<evidence type="ECO:0000256" key="2">
    <source>
        <dbReference type="SAM" id="SignalP"/>
    </source>
</evidence>